<dbReference type="Pfam" id="PF12796">
    <property type="entry name" value="Ank_2"/>
    <property type="match status" value="7"/>
</dbReference>
<protein>
    <recommendedName>
        <fullName evidence="4">Nephrocystin 3-like N-terminal domain-containing protein</fullName>
    </recommendedName>
</protein>
<dbReference type="PRINTS" id="PR01415">
    <property type="entry name" value="ANKYRIN"/>
</dbReference>
<evidence type="ECO:0000259" key="4">
    <source>
        <dbReference type="Pfam" id="PF24883"/>
    </source>
</evidence>
<evidence type="ECO:0000256" key="1">
    <source>
        <dbReference type="ARBA" id="ARBA00022737"/>
    </source>
</evidence>
<evidence type="ECO:0000313" key="5">
    <source>
        <dbReference type="EMBL" id="THZ48617.1"/>
    </source>
</evidence>
<proteinExistence type="predicted"/>
<dbReference type="PANTHER" id="PTHR24198:SF165">
    <property type="entry name" value="ANKYRIN REPEAT-CONTAINING PROTEIN-RELATED"/>
    <property type="match status" value="1"/>
</dbReference>
<feature type="repeat" description="ANK" evidence="3">
    <location>
        <begin position="532"/>
        <end position="564"/>
    </location>
</feature>
<keyword evidence="2 3" id="KW-0040">ANK repeat</keyword>
<dbReference type="InterPro" id="IPR002110">
    <property type="entry name" value="Ankyrin_rpt"/>
</dbReference>
<name>A0A4S9VC54_AURPU</name>
<sequence length="1779" mass="192725">ERKTRILSWLSRVPYRKHHAALFSDIVQESGQWLVSHPKYVDWKVSSSSQILWLNGPPAQSVDVCIISDNTSSATLNVLQDEIATTTNAAPLAFFYCSKASAEPERADPCQILRAITKQLSHPNGQAAVLQLAVNRYGKKCTEAERDGLDPSNLTIAECVDLILELTSTTSATIIIDALDDKRYQILESLENIVRSSRNVVKVLISSQRASDIDAKFSGHDQIAISATETHNDLTRFIDLQVDSVIKSGRLTPGRVVTQDLRKHVAGVLKSDAHGSFRWVSLQIDGLCDSEKVKHERDVHNVLSSLPQSLTASYDLTYQRIHTMQSFSQNTAVATLSWLLSAQRLLSDQELLAAVSKTLPGTNPAISLSHILHCCCNLVIHDEVLNMLIPNSYLQSLPDYASLNVHKRLARTCLTTLINSPGSSNDLLNEYASIFWAFHQESAGGTDSATSGLLSTFLFEDEHLDNWLDSLDLLQLRTRLDHLSGNLISRLHAARSTPISPLFVIACFGFCDMLKTKQQGAQNVDWDQLNDLGASAVYLASRSNHLNTVQYLIDHGSDVNIRGGQYETALQVAAYRGHEAMVVKLLNNGAMSSGSGNGLFSNALHAAIAGNHDSISKLVIDHGFQFLDQKSYDTCCNAAAFGGQVATVQLLLDKFAGNFTLQTVHDPLQVALYGRKEKLAKSLLPSYGDINQQVGYFGNAFQAAVCGGKLSLVELLADYGARLDQRGRYGYPLRAAAVSGHEDIVQWLLVKHQTDPNVEDHELGDTLQAAASIGSAEIVVLLLHHGAKIGGSRGIYGSPIKAASASGHLKVVQILVENGATIDRGVLTTAVMAGEEEITRFLINKKGAVVNSPDWLSPACFSLPSKSRRAPLPNRQEPQDTDIYQAGPLAAAASRRDLTMMSLLLNSGVELDAGSPSESDSPFQIRCTALQVAAYYGSEKVVKYLLDQGANLHTPRKMFGSALYAALEASHLGIATLLLGRGANIDHRWGQFGTCLQIYSERGDLHTVEYLHNHGANINDNGGQNGNALQVAASTGKLDVIQFLLRNGAEVDGPGKELGSAMQAAARGGHVEVVQSLHEAGASVNASGPDGDTALRVASANGHTAVVQFLLVRGASVNTISTLPTPLQAAAAGGYLKIVNLLLEHGADIHVLTPRIGSALHVAAFHGHMQIVQVLVGYGADTSQEQLIDYSLVKSYEDGESYDGIRLDAHLDALSISAYKRHTSIVEFLLSNDSLNGTSMARLYKALGFSIVSKNLSMVKLISNHADWTQVNSQVISTLLCLTCQVGSSDILEWLLLKFAGTGSPWPPQEILSDASTTAVNGDLGLVKLLVKAGADVSELPGAKQDLLYRLIYSCDQDKLDFVRSMRLDLRAIVSSLAYPNMLKEAMQNRNAEVLEWLLGLVHPSTDYLELCMPLMVTAAEKGFSDEFRILLDALPTSRQSPRIKYELVLAWCRSPGSTTEDITFVLEALGPLDDRSLSDCISAAFQCRAILVLQVLVRLVKSRGLVSTDAPTEFDMDKMLLLAIDGHNSVDLAQVFLEAGANANIITPDRESCLYMVCRTSGSRQGAHLVVQALLRSGADVTKAIGSSGTALHAALLDGCHPETVRVLLDAGMDVDCRFGSHGTPLHVAAGVKTSGTVILPPYRQGDNGYSATAKILLDHDADYRAKDEHGLTALEIALAAQNQSVVRLLLQSGALAIVNGEKYVHEPDESERLFLGSSNYEYWMSTEAKYCSPSSYEKLTNHSGLETGLEMASTFANPQLQQLVGRKRKRMEKHQTT</sequence>
<feature type="non-terminal residue" evidence="5">
    <location>
        <position position="1"/>
    </location>
</feature>
<evidence type="ECO:0000313" key="6">
    <source>
        <dbReference type="Proteomes" id="UP000310121"/>
    </source>
</evidence>
<dbReference type="InterPro" id="IPR056884">
    <property type="entry name" value="NPHP3-like_N"/>
</dbReference>
<comment type="caution">
    <text evidence="5">The sequence shown here is derived from an EMBL/GenBank/DDBJ whole genome shotgun (WGS) entry which is preliminary data.</text>
</comment>
<dbReference type="Gene3D" id="1.25.40.20">
    <property type="entry name" value="Ankyrin repeat-containing domain"/>
    <property type="match status" value="4"/>
</dbReference>
<gene>
    <name evidence="5" type="ORF">D6C90_03683</name>
</gene>
<feature type="repeat" description="ANK" evidence="3">
    <location>
        <begin position="1588"/>
        <end position="1617"/>
    </location>
</feature>
<feature type="repeat" description="ANK" evidence="3">
    <location>
        <begin position="1090"/>
        <end position="1122"/>
    </location>
</feature>
<evidence type="ECO:0000256" key="3">
    <source>
        <dbReference type="PROSITE-ProRule" id="PRU00023"/>
    </source>
</evidence>
<accession>A0A4S9VC54</accession>
<dbReference type="Pfam" id="PF13637">
    <property type="entry name" value="Ank_4"/>
    <property type="match status" value="1"/>
</dbReference>
<feature type="repeat" description="ANK" evidence="3">
    <location>
        <begin position="1122"/>
        <end position="1154"/>
    </location>
</feature>
<dbReference type="SUPFAM" id="SSF48403">
    <property type="entry name" value="Ankyrin repeat"/>
    <property type="match status" value="4"/>
</dbReference>
<feature type="domain" description="Nephrocystin 3-like N-terminal" evidence="4">
    <location>
        <begin position="30"/>
        <end position="207"/>
    </location>
</feature>
<dbReference type="InterPro" id="IPR036770">
    <property type="entry name" value="Ankyrin_rpt-contain_sf"/>
</dbReference>
<reference evidence="5 6" key="1">
    <citation type="submission" date="2018-10" db="EMBL/GenBank/DDBJ databases">
        <title>Fifty Aureobasidium pullulans genomes reveal a recombining polyextremotolerant generalist.</title>
        <authorList>
            <person name="Gostincar C."/>
            <person name="Turk M."/>
            <person name="Zajc J."/>
            <person name="Gunde-Cimerman N."/>
        </authorList>
    </citation>
    <scope>NUCLEOTIDE SEQUENCE [LARGE SCALE GENOMIC DNA]</scope>
    <source>
        <strain evidence="5 6">EXF-3844</strain>
    </source>
</reference>
<feature type="repeat" description="ANK" evidence="3">
    <location>
        <begin position="928"/>
        <end position="957"/>
    </location>
</feature>
<organism evidence="5 6">
    <name type="scientific">Aureobasidium pullulans</name>
    <name type="common">Black yeast</name>
    <name type="synonym">Pullularia pullulans</name>
    <dbReference type="NCBI Taxonomy" id="5580"/>
    <lineage>
        <taxon>Eukaryota</taxon>
        <taxon>Fungi</taxon>
        <taxon>Dikarya</taxon>
        <taxon>Ascomycota</taxon>
        <taxon>Pezizomycotina</taxon>
        <taxon>Dothideomycetes</taxon>
        <taxon>Dothideomycetidae</taxon>
        <taxon>Dothideales</taxon>
        <taxon>Saccotheciaceae</taxon>
        <taxon>Aureobasidium</taxon>
    </lineage>
</organism>
<feature type="repeat" description="ANK" evidence="3">
    <location>
        <begin position="1057"/>
        <end position="1089"/>
    </location>
</feature>
<feature type="repeat" description="ANK" evidence="3">
    <location>
        <begin position="1024"/>
        <end position="1056"/>
    </location>
</feature>
<feature type="repeat" description="ANK" evidence="3">
    <location>
        <begin position="1158"/>
        <end position="1187"/>
    </location>
</feature>
<dbReference type="SMART" id="SM00248">
    <property type="entry name" value="ANK"/>
    <property type="match status" value="25"/>
</dbReference>
<dbReference type="PROSITE" id="PS50297">
    <property type="entry name" value="ANK_REP_REGION"/>
    <property type="match status" value="8"/>
</dbReference>
<evidence type="ECO:0000256" key="2">
    <source>
        <dbReference type="ARBA" id="ARBA00023043"/>
    </source>
</evidence>
<dbReference type="Pfam" id="PF24883">
    <property type="entry name" value="NPHP3_N"/>
    <property type="match status" value="1"/>
</dbReference>
<dbReference type="EMBL" id="QZBN01000261">
    <property type="protein sequence ID" value="THZ48617.1"/>
    <property type="molecule type" value="Genomic_DNA"/>
</dbReference>
<keyword evidence="1" id="KW-0677">Repeat</keyword>
<dbReference type="PANTHER" id="PTHR24198">
    <property type="entry name" value="ANKYRIN REPEAT AND PROTEIN KINASE DOMAIN-CONTAINING PROTEIN"/>
    <property type="match status" value="1"/>
</dbReference>
<feature type="repeat" description="ANK" evidence="3">
    <location>
        <begin position="1671"/>
        <end position="1696"/>
    </location>
</feature>
<dbReference type="PROSITE" id="PS50088">
    <property type="entry name" value="ANK_REPEAT"/>
    <property type="match status" value="9"/>
</dbReference>
<dbReference type="Proteomes" id="UP000310121">
    <property type="component" value="Unassembled WGS sequence"/>
</dbReference>